<accession>A0A1M7XXI9</accession>
<dbReference type="STRING" id="1121416.SAMN02745220_00458"/>
<proteinExistence type="predicted"/>
<keyword evidence="2" id="KW-1185">Reference proteome</keyword>
<dbReference type="OrthoDB" id="5397199at2"/>
<dbReference type="AlphaFoldDB" id="A0A1M7XXI9"/>
<dbReference type="EMBL" id="FRFE01000002">
    <property type="protein sequence ID" value="SHO43659.1"/>
    <property type="molecule type" value="Genomic_DNA"/>
</dbReference>
<dbReference type="RefSeq" id="WP_143170612.1">
    <property type="nucleotide sequence ID" value="NZ_FRFE01000002.1"/>
</dbReference>
<evidence type="ECO:0000313" key="2">
    <source>
        <dbReference type="Proteomes" id="UP000184603"/>
    </source>
</evidence>
<reference evidence="1 2" key="1">
    <citation type="submission" date="2016-12" db="EMBL/GenBank/DDBJ databases">
        <authorList>
            <person name="Song W.-J."/>
            <person name="Kurnit D.M."/>
        </authorList>
    </citation>
    <scope>NUCLEOTIDE SEQUENCE [LARGE SCALE GENOMIC DNA]</scope>
    <source>
        <strain evidence="1 2">DSM 18488</strain>
    </source>
</reference>
<dbReference type="Proteomes" id="UP000184603">
    <property type="component" value="Unassembled WGS sequence"/>
</dbReference>
<organism evidence="1 2">
    <name type="scientific">Desulfopila aestuarii DSM 18488</name>
    <dbReference type="NCBI Taxonomy" id="1121416"/>
    <lineage>
        <taxon>Bacteria</taxon>
        <taxon>Pseudomonadati</taxon>
        <taxon>Thermodesulfobacteriota</taxon>
        <taxon>Desulfobulbia</taxon>
        <taxon>Desulfobulbales</taxon>
        <taxon>Desulfocapsaceae</taxon>
        <taxon>Desulfopila</taxon>
    </lineage>
</organism>
<sequence>MHANRKNKALWSWLVIFQIALFTMYPFVGQAELVLNLQAEIATDAELDVMRGGFTSGDGLEISFGIEQAVLIDGILKVATSINTSSIAGMLARQTGTSSSLPISAEKIQSQLTTVIQNSLDQRIIDKITVINASVNSLSLTRQLNTINAIQQLNMAARR</sequence>
<evidence type="ECO:0000313" key="1">
    <source>
        <dbReference type="EMBL" id="SHO43659.1"/>
    </source>
</evidence>
<gene>
    <name evidence="1" type="ORF">SAMN02745220_00458</name>
</gene>
<protein>
    <submittedName>
        <fullName evidence="1">Uncharacterized protein</fullName>
    </submittedName>
</protein>
<name>A0A1M7XXI9_9BACT</name>